<organism evidence="1 2">
    <name type="scientific">Triticum urartu</name>
    <name type="common">Red wild einkorn</name>
    <name type="synonym">Crithodium urartu</name>
    <dbReference type="NCBI Taxonomy" id="4572"/>
    <lineage>
        <taxon>Eukaryota</taxon>
        <taxon>Viridiplantae</taxon>
        <taxon>Streptophyta</taxon>
        <taxon>Embryophyta</taxon>
        <taxon>Tracheophyta</taxon>
        <taxon>Spermatophyta</taxon>
        <taxon>Magnoliopsida</taxon>
        <taxon>Liliopsida</taxon>
        <taxon>Poales</taxon>
        <taxon>Poaceae</taxon>
        <taxon>BOP clade</taxon>
        <taxon>Pooideae</taxon>
        <taxon>Triticodae</taxon>
        <taxon>Triticeae</taxon>
        <taxon>Triticinae</taxon>
        <taxon>Triticum</taxon>
    </lineage>
</organism>
<dbReference type="Gramene" id="TuG1812G0400002090.01.T01">
    <property type="protein sequence ID" value="TuG1812G0400002090.01.T01"/>
    <property type="gene ID" value="TuG1812G0400002090.01"/>
</dbReference>
<evidence type="ECO:0000313" key="1">
    <source>
        <dbReference type="EnsemblPlants" id="TuG1812G0400002090.01.T01"/>
    </source>
</evidence>
<reference evidence="1" key="3">
    <citation type="submission" date="2022-06" db="UniProtKB">
        <authorList>
            <consortium name="EnsemblPlants"/>
        </authorList>
    </citation>
    <scope>IDENTIFICATION</scope>
</reference>
<dbReference type="Proteomes" id="UP000015106">
    <property type="component" value="Chromosome 4"/>
</dbReference>
<protein>
    <submittedName>
        <fullName evidence="1">Uncharacterized protein</fullName>
    </submittedName>
</protein>
<proteinExistence type="predicted"/>
<dbReference type="AlphaFoldDB" id="A0A8R7U6V4"/>
<accession>A0A8R7U6V4</accession>
<keyword evidence="2" id="KW-1185">Reference proteome</keyword>
<dbReference type="EnsemblPlants" id="TuG1812G0400002090.01.T01">
    <property type="protein sequence ID" value="TuG1812G0400002090.01.T01"/>
    <property type="gene ID" value="TuG1812G0400002090.01"/>
</dbReference>
<reference evidence="1" key="2">
    <citation type="submission" date="2018-03" db="EMBL/GenBank/DDBJ databases">
        <title>The Triticum urartu genome reveals the dynamic nature of wheat genome evolution.</title>
        <authorList>
            <person name="Ling H."/>
            <person name="Ma B."/>
            <person name="Shi X."/>
            <person name="Liu H."/>
            <person name="Dong L."/>
            <person name="Sun H."/>
            <person name="Cao Y."/>
            <person name="Gao Q."/>
            <person name="Zheng S."/>
            <person name="Li Y."/>
            <person name="Yu Y."/>
            <person name="Du H."/>
            <person name="Qi M."/>
            <person name="Li Y."/>
            <person name="Yu H."/>
            <person name="Cui Y."/>
            <person name="Wang N."/>
            <person name="Chen C."/>
            <person name="Wu H."/>
            <person name="Zhao Y."/>
            <person name="Zhang J."/>
            <person name="Li Y."/>
            <person name="Zhou W."/>
            <person name="Zhang B."/>
            <person name="Hu W."/>
            <person name="Eijk M."/>
            <person name="Tang J."/>
            <person name="Witsenboer H."/>
            <person name="Zhao S."/>
            <person name="Li Z."/>
            <person name="Zhang A."/>
            <person name="Wang D."/>
            <person name="Liang C."/>
        </authorList>
    </citation>
    <scope>NUCLEOTIDE SEQUENCE [LARGE SCALE GENOMIC DNA]</scope>
    <source>
        <strain evidence="1">cv. G1812</strain>
    </source>
</reference>
<reference evidence="2" key="1">
    <citation type="journal article" date="2013" name="Nature">
        <title>Draft genome of the wheat A-genome progenitor Triticum urartu.</title>
        <authorList>
            <person name="Ling H.Q."/>
            <person name="Zhao S."/>
            <person name="Liu D."/>
            <person name="Wang J."/>
            <person name="Sun H."/>
            <person name="Zhang C."/>
            <person name="Fan H."/>
            <person name="Li D."/>
            <person name="Dong L."/>
            <person name="Tao Y."/>
            <person name="Gao C."/>
            <person name="Wu H."/>
            <person name="Li Y."/>
            <person name="Cui Y."/>
            <person name="Guo X."/>
            <person name="Zheng S."/>
            <person name="Wang B."/>
            <person name="Yu K."/>
            <person name="Liang Q."/>
            <person name="Yang W."/>
            <person name="Lou X."/>
            <person name="Chen J."/>
            <person name="Feng M."/>
            <person name="Jian J."/>
            <person name="Zhang X."/>
            <person name="Luo G."/>
            <person name="Jiang Y."/>
            <person name="Liu J."/>
            <person name="Wang Z."/>
            <person name="Sha Y."/>
            <person name="Zhang B."/>
            <person name="Wu H."/>
            <person name="Tang D."/>
            <person name="Shen Q."/>
            <person name="Xue P."/>
            <person name="Zou S."/>
            <person name="Wang X."/>
            <person name="Liu X."/>
            <person name="Wang F."/>
            <person name="Yang Y."/>
            <person name="An X."/>
            <person name="Dong Z."/>
            <person name="Zhang K."/>
            <person name="Zhang X."/>
            <person name="Luo M.C."/>
            <person name="Dvorak J."/>
            <person name="Tong Y."/>
            <person name="Wang J."/>
            <person name="Yang H."/>
            <person name="Li Z."/>
            <person name="Wang D."/>
            <person name="Zhang A."/>
            <person name="Wang J."/>
        </authorList>
    </citation>
    <scope>NUCLEOTIDE SEQUENCE</scope>
    <source>
        <strain evidence="2">cv. G1812</strain>
    </source>
</reference>
<sequence>MDATSRGLPCRAGNHGLAFAPPTTILVVAGNPRRLHTPWHCPCAPVEPRRHLILPPSATSRSTS</sequence>
<evidence type="ECO:0000313" key="2">
    <source>
        <dbReference type="Proteomes" id="UP000015106"/>
    </source>
</evidence>
<name>A0A8R7U6V4_TRIUA</name>